<dbReference type="AlphaFoldDB" id="A0A9N8W5N3"/>
<keyword evidence="6" id="KW-0124">Carnitine biosynthesis</keyword>
<feature type="domain" description="TauD/TfdA-like" evidence="10">
    <location>
        <begin position="181"/>
        <end position="427"/>
    </location>
</feature>
<keyword evidence="9" id="KW-0408">Iron</keyword>
<keyword evidence="8" id="KW-0560">Oxidoreductase</keyword>
<sequence length="451" mass="52304">MVISAIHLHADQFLSSQMSRSNLFSYSGHFGCFRDSILNNGKSQLPPSNLYKKFHFTGRLDGIKEARNGSSLIDFGRIPLRRYSEIESSSVASRSITVSITKSKPQHLVERSLQMLEMLSPDYEATTFRYVFDSKEYQATVRSDGHKSFFGWSWLRRHSYDPKFMDTQQIWNRKILWNAEIKDCPPAVQYEDVMQTSEGLADWLKKINEYGFCFVNGVPPSVKETEELARRICFIRETHYGKFWDFTANLEHGDTAYTNLKLKAHTDNTYFTEPSGLQMFHLIEFDGKGGESLLVDGFWVARQLKMKSPVSYHTLSTVPIPAHSAGDSNTLVQPTPVAHPILNHDPLDHSLYQIRYNNDDRSTMDHLSSGQVLEFYEALKKWDDELSDKENEYWFQLRPGRVLIFDNWRVLHGRAAFEGNRRLIGAYLNWDDYRSKLKVLHLDRDEILESL</sequence>
<organism evidence="11 12">
    <name type="scientific">Acaulospora morrowiae</name>
    <dbReference type="NCBI Taxonomy" id="94023"/>
    <lineage>
        <taxon>Eukaryota</taxon>
        <taxon>Fungi</taxon>
        <taxon>Fungi incertae sedis</taxon>
        <taxon>Mucoromycota</taxon>
        <taxon>Glomeromycotina</taxon>
        <taxon>Glomeromycetes</taxon>
        <taxon>Diversisporales</taxon>
        <taxon>Acaulosporaceae</taxon>
        <taxon>Acaulospora</taxon>
    </lineage>
</organism>
<dbReference type="InterPro" id="IPR050411">
    <property type="entry name" value="AlphaKG_dependent_hydroxylases"/>
</dbReference>
<evidence type="ECO:0000256" key="2">
    <source>
        <dbReference type="ARBA" id="ARBA00001961"/>
    </source>
</evidence>
<keyword evidence="5" id="KW-0479">Metal-binding</keyword>
<dbReference type="Proteomes" id="UP000789342">
    <property type="component" value="Unassembled WGS sequence"/>
</dbReference>
<dbReference type="FunFam" id="3.60.130.10:FF:000001">
    <property type="entry name" value="Trimethyllysine dioxygenase, mitochondrial"/>
    <property type="match status" value="1"/>
</dbReference>
<evidence type="ECO:0000256" key="4">
    <source>
        <dbReference type="ARBA" id="ARBA00008654"/>
    </source>
</evidence>
<dbReference type="InterPro" id="IPR012776">
    <property type="entry name" value="Trimethyllysine_dOase"/>
</dbReference>
<keyword evidence="7" id="KW-0223">Dioxygenase</keyword>
<evidence type="ECO:0000313" key="11">
    <source>
        <dbReference type="EMBL" id="CAG8477896.1"/>
    </source>
</evidence>
<dbReference type="InterPro" id="IPR042098">
    <property type="entry name" value="TauD-like_sf"/>
</dbReference>
<dbReference type="PANTHER" id="PTHR10696">
    <property type="entry name" value="GAMMA-BUTYROBETAINE HYDROXYLASE-RELATED"/>
    <property type="match status" value="1"/>
</dbReference>
<evidence type="ECO:0000256" key="7">
    <source>
        <dbReference type="ARBA" id="ARBA00022964"/>
    </source>
</evidence>
<dbReference type="GO" id="GO:0005739">
    <property type="term" value="C:mitochondrion"/>
    <property type="evidence" value="ECO:0007669"/>
    <property type="project" value="TreeGrafter"/>
</dbReference>
<dbReference type="SUPFAM" id="SSF51197">
    <property type="entry name" value="Clavaminate synthase-like"/>
    <property type="match status" value="1"/>
</dbReference>
<evidence type="ECO:0000256" key="8">
    <source>
        <dbReference type="ARBA" id="ARBA00023002"/>
    </source>
</evidence>
<comment type="pathway">
    <text evidence="3">Amine and polyamine biosynthesis; carnitine biosynthesis.</text>
</comment>
<dbReference type="GO" id="GO:0005506">
    <property type="term" value="F:iron ion binding"/>
    <property type="evidence" value="ECO:0007669"/>
    <property type="project" value="InterPro"/>
</dbReference>
<comment type="cofactor">
    <cofactor evidence="1">
        <name>Fe(2+)</name>
        <dbReference type="ChEBI" id="CHEBI:29033"/>
    </cofactor>
</comment>
<dbReference type="OrthoDB" id="408743at2759"/>
<dbReference type="GO" id="GO:0050353">
    <property type="term" value="F:trimethyllysine dioxygenase activity"/>
    <property type="evidence" value="ECO:0007669"/>
    <property type="project" value="InterPro"/>
</dbReference>
<evidence type="ECO:0000256" key="1">
    <source>
        <dbReference type="ARBA" id="ARBA00001954"/>
    </source>
</evidence>
<dbReference type="Gene3D" id="3.60.130.10">
    <property type="entry name" value="Clavaminate synthase-like"/>
    <property type="match status" value="1"/>
</dbReference>
<evidence type="ECO:0000256" key="5">
    <source>
        <dbReference type="ARBA" id="ARBA00022723"/>
    </source>
</evidence>
<comment type="cofactor">
    <cofactor evidence="2">
        <name>L-ascorbate</name>
        <dbReference type="ChEBI" id="CHEBI:38290"/>
    </cofactor>
</comment>
<dbReference type="GO" id="GO:0045329">
    <property type="term" value="P:carnitine biosynthetic process"/>
    <property type="evidence" value="ECO:0007669"/>
    <property type="project" value="UniProtKB-KW"/>
</dbReference>
<dbReference type="PANTHER" id="PTHR10696:SF51">
    <property type="entry name" value="TRIMETHYLLYSINE DIOXYGENASE, MITOCHONDRIAL"/>
    <property type="match status" value="1"/>
</dbReference>
<protein>
    <submittedName>
        <fullName evidence="11">4350_t:CDS:1</fullName>
    </submittedName>
</protein>
<dbReference type="NCBIfam" id="TIGR02410">
    <property type="entry name" value="carnitine_TMLD"/>
    <property type="match status" value="1"/>
</dbReference>
<reference evidence="11" key="1">
    <citation type="submission" date="2021-06" db="EMBL/GenBank/DDBJ databases">
        <authorList>
            <person name="Kallberg Y."/>
            <person name="Tangrot J."/>
            <person name="Rosling A."/>
        </authorList>
    </citation>
    <scope>NUCLEOTIDE SEQUENCE</scope>
    <source>
        <strain evidence="11">CL551</strain>
    </source>
</reference>
<comment type="caution">
    <text evidence="11">The sequence shown here is derived from an EMBL/GenBank/DDBJ whole genome shotgun (WGS) entry which is preliminary data.</text>
</comment>
<evidence type="ECO:0000256" key="6">
    <source>
        <dbReference type="ARBA" id="ARBA00022873"/>
    </source>
</evidence>
<dbReference type="Pfam" id="PF02668">
    <property type="entry name" value="TauD"/>
    <property type="match status" value="1"/>
</dbReference>
<evidence type="ECO:0000256" key="3">
    <source>
        <dbReference type="ARBA" id="ARBA00005022"/>
    </source>
</evidence>
<evidence type="ECO:0000259" key="10">
    <source>
        <dbReference type="Pfam" id="PF02668"/>
    </source>
</evidence>
<evidence type="ECO:0000256" key="9">
    <source>
        <dbReference type="ARBA" id="ARBA00023004"/>
    </source>
</evidence>
<name>A0A9N8W5N3_9GLOM</name>
<dbReference type="EMBL" id="CAJVPV010000894">
    <property type="protein sequence ID" value="CAG8477896.1"/>
    <property type="molecule type" value="Genomic_DNA"/>
</dbReference>
<comment type="similarity">
    <text evidence="4">Belongs to the gamma-BBH/TMLD family.</text>
</comment>
<dbReference type="InterPro" id="IPR003819">
    <property type="entry name" value="TauD/TfdA-like"/>
</dbReference>
<gene>
    <name evidence="11" type="ORF">AMORRO_LOCUS2167</name>
</gene>
<evidence type="ECO:0000313" key="12">
    <source>
        <dbReference type="Proteomes" id="UP000789342"/>
    </source>
</evidence>
<keyword evidence="12" id="KW-1185">Reference proteome</keyword>
<dbReference type="CDD" id="cd00250">
    <property type="entry name" value="CAS_like"/>
    <property type="match status" value="1"/>
</dbReference>
<accession>A0A9N8W5N3</accession>
<proteinExistence type="inferred from homology"/>